<gene>
    <name evidence="5" type="ORF">HJG44_03535</name>
</gene>
<name>A0A849I503_9HYPH</name>
<dbReference type="PROSITE" id="PS50043">
    <property type="entry name" value="HTH_LUXR_2"/>
    <property type="match status" value="1"/>
</dbReference>
<dbReference type="CDD" id="cd06170">
    <property type="entry name" value="LuxR_C_like"/>
    <property type="match status" value="1"/>
</dbReference>
<dbReference type="PANTHER" id="PTHR44688:SF16">
    <property type="entry name" value="DNA-BINDING TRANSCRIPTIONAL ACTIVATOR DEVR_DOSR"/>
    <property type="match status" value="1"/>
</dbReference>
<dbReference type="SUPFAM" id="SSF75516">
    <property type="entry name" value="Pheromone-binding domain of LuxR-like quorum-sensing transcription factors"/>
    <property type="match status" value="1"/>
</dbReference>
<protein>
    <recommendedName>
        <fullName evidence="4">HTH luxR-type domain-containing protein</fullName>
    </recommendedName>
</protein>
<dbReference type="Gene3D" id="1.10.10.10">
    <property type="entry name" value="Winged helix-like DNA-binding domain superfamily/Winged helix DNA-binding domain"/>
    <property type="match status" value="1"/>
</dbReference>
<keyword evidence="6" id="KW-1185">Reference proteome</keyword>
<dbReference type="GO" id="GO:0006355">
    <property type="term" value="P:regulation of DNA-templated transcription"/>
    <property type="evidence" value="ECO:0007669"/>
    <property type="project" value="InterPro"/>
</dbReference>
<keyword evidence="1" id="KW-0805">Transcription regulation</keyword>
<evidence type="ECO:0000256" key="3">
    <source>
        <dbReference type="ARBA" id="ARBA00023163"/>
    </source>
</evidence>
<dbReference type="PANTHER" id="PTHR44688">
    <property type="entry name" value="DNA-BINDING TRANSCRIPTIONAL ACTIVATOR DEVR_DOSR"/>
    <property type="match status" value="1"/>
</dbReference>
<dbReference type="InterPro" id="IPR036693">
    <property type="entry name" value="TF_LuxR_autoind-bd_dom_sf"/>
</dbReference>
<dbReference type="Gene3D" id="3.30.450.80">
    <property type="entry name" value="Transcription factor LuxR-like, autoinducer-binding domain"/>
    <property type="match status" value="1"/>
</dbReference>
<dbReference type="InterPro" id="IPR036388">
    <property type="entry name" value="WH-like_DNA-bd_sf"/>
</dbReference>
<dbReference type="EMBL" id="JABEPP010000001">
    <property type="protein sequence ID" value="NNM71469.1"/>
    <property type="molecule type" value="Genomic_DNA"/>
</dbReference>
<dbReference type="SMART" id="SM00421">
    <property type="entry name" value="HTH_LUXR"/>
    <property type="match status" value="1"/>
</dbReference>
<evidence type="ECO:0000256" key="1">
    <source>
        <dbReference type="ARBA" id="ARBA00023015"/>
    </source>
</evidence>
<dbReference type="SUPFAM" id="SSF46894">
    <property type="entry name" value="C-terminal effector domain of the bipartite response regulators"/>
    <property type="match status" value="1"/>
</dbReference>
<evidence type="ECO:0000313" key="6">
    <source>
        <dbReference type="Proteomes" id="UP000564885"/>
    </source>
</evidence>
<dbReference type="Pfam" id="PF03472">
    <property type="entry name" value="Autoind_bind"/>
    <property type="match status" value="1"/>
</dbReference>
<accession>A0A849I503</accession>
<dbReference type="PRINTS" id="PR00038">
    <property type="entry name" value="HTHLUXR"/>
</dbReference>
<reference evidence="5 6" key="1">
    <citation type="submission" date="2020-04" db="EMBL/GenBank/DDBJ databases">
        <title>Enterovirga sp. isolate from soil.</title>
        <authorList>
            <person name="Chea S."/>
            <person name="Kim D.-U."/>
        </authorList>
    </citation>
    <scope>NUCLEOTIDE SEQUENCE [LARGE SCALE GENOMIC DNA]</scope>
    <source>
        <strain evidence="5 6">DB1703</strain>
    </source>
</reference>
<dbReference type="Proteomes" id="UP000564885">
    <property type="component" value="Unassembled WGS sequence"/>
</dbReference>
<evidence type="ECO:0000259" key="4">
    <source>
        <dbReference type="PROSITE" id="PS50043"/>
    </source>
</evidence>
<organism evidence="5 6">
    <name type="scientific">Enterovirga aerilata</name>
    <dbReference type="NCBI Taxonomy" id="2730920"/>
    <lineage>
        <taxon>Bacteria</taxon>
        <taxon>Pseudomonadati</taxon>
        <taxon>Pseudomonadota</taxon>
        <taxon>Alphaproteobacteria</taxon>
        <taxon>Hyphomicrobiales</taxon>
        <taxon>Methylobacteriaceae</taxon>
        <taxon>Enterovirga</taxon>
    </lineage>
</organism>
<proteinExistence type="predicted"/>
<keyword evidence="3" id="KW-0804">Transcription</keyword>
<feature type="domain" description="HTH luxR-type" evidence="4">
    <location>
        <begin position="174"/>
        <end position="239"/>
    </location>
</feature>
<dbReference type="RefSeq" id="WP_171216927.1">
    <property type="nucleotide sequence ID" value="NZ_JABEPP010000001.1"/>
</dbReference>
<dbReference type="InterPro" id="IPR000792">
    <property type="entry name" value="Tscrpt_reg_LuxR_C"/>
</dbReference>
<evidence type="ECO:0000313" key="5">
    <source>
        <dbReference type="EMBL" id="NNM71469.1"/>
    </source>
</evidence>
<dbReference type="Pfam" id="PF00196">
    <property type="entry name" value="GerE"/>
    <property type="match status" value="1"/>
</dbReference>
<dbReference type="AlphaFoldDB" id="A0A849I503"/>
<keyword evidence="2" id="KW-0238">DNA-binding</keyword>
<evidence type="ECO:0000256" key="2">
    <source>
        <dbReference type="ARBA" id="ARBA00023125"/>
    </source>
</evidence>
<dbReference type="InterPro" id="IPR005143">
    <property type="entry name" value="TF_LuxR_autoind-bd_dom"/>
</dbReference>
<dbReference type="InterPro" id="IPR016032">
    <property type="entry name" value="Sig_transdc_resp-reg_C-effctor"/>
</dbReference>
<comment type="caution">
    <text evidence="5">The sequence shown here is derived from an EMBL/GenBank/DDBJ whole genome shotgun (WGS) entry which is preliminary data.</text>
</comment>
<sequence length="241" mass="26084">MRQLYDDLSGPAPEIRRFAQDAFRASCLEDLNALFRKELGRFGFNAFAAGMLRGEPRPGGFLLLQWPRAWLELYAARGFANEDIAVLEALRSPRTFTWTEIRAEQPDACPAIFAAAAEFGWHDGLVVPVHGPGPGRGIISLAAPRLDLSAEKRAEAVAISLTAFEAARRLAEAPSPGTDTLTQRERQALTLVARGLDDAGIAAALGISPATAHSHVENAKRRLDARTRAHAVALALSRDLI</sequence>
<dbReference type="GO" id="GO:0003677">
    <property type="term" value="F:DNA binding"/>
    <property type="evidence" value="ECO:0007669"/>
    <property type="project" value="UniProtKB-KW"/>
</dbReference>